<feature type="domain" description="Tail sheath protein C-terminal" evidence="2">
    <location>
        <begin position="361"/>
        <end position="462"/>
    </location>
</feature>
<proteinExistence type="inferred from homology"/>
<protein>
    <submittedName>
        <fullName evidence="3">Putative prophage major tail sheath protein</fullName>
    </submittedName>
</protein>
<dbReference type="AlphaFoldDB" id="A0A4Y7RJZ4"/>
<dbReference type="PANTHER" id="PTHR35861">
    <property type="match status" value="1"/>
</dbReference>
<sequence length="470" mass="49766">MPLEYIQPRVAVDESDVGPRPTPAVSLSDIGVVGTFSKGVVNTPVTVGSVDQLVSYFGGYVSGLTGYPAVLAALAQGANSFKVVRIGGASIDSAAHTFKDASNADSVVVTAKTPGSWGNSITGAVASGTTGGTFKLIITYGVQQETFDNLTLDDVATKVVSQFVTAAKAAAATAIPANILATPLSGGDDGATTEDADYVGTIDGNGNRFGLKVLETVRCGIVICAGQYSTTIRNALLTHCANLGLASGLRVAVLNTDRGLSPDQAVASVGAMDSMRGVLAYPWVELSDLAGVMIPPDGVYAGRLATLGGHESPSNKQIAGINSTERYLAEADIKALTQARISPIALDGNRGFRIRNGVTLSSDSAWSQTNIRRIFDELEMEIYEATQWAKSENNTPKLRKAIADQIDNYLVVKKQQEKIYDFKPTICDETNNTPETIQARILNSRIRIRPNYAADYIDHRIQRLVGNESS</sequence>
<comment type="similarity">
    <text evidence="1">Belongs to the myoviridae tail sheath protein family.</text>
</comment>
<reference evidence="3 4" key="1">
    <citation type="journal article" date="2018" name="Environ. Microbiol.">
        <title>Novel energy conservation strategies and behaviour of Pelotomaculum schinkii driving syntrophic propionate catabolism.</title>
        <authorList>
            <person name="Hidalgo-Ahumada C.A.P."/>
            <person name="Nobu M.K."/>
            <person name="Narihiro T."/>
            <person name="Tamaki H."/>
            <person name="Liu W.T."/>
            <person name="Kamagata Y."/>
            <person name="Stams A.J.M."/>
            <person name="Imachi H."/>
            <person name="Sousa D.Z."/>
        </authorList>
    </citation>
    <scope>NUCLEOTIDE SEQUENCE [LARGE SCALE GENOMIC DNA]</scope>
    <source>
        <strain evidence="3 4">MGP</strain>
    </source>
</reference>
<dbReference type="OrthoDB" id="9767864at2"/>
<evidence type="ECO:0000256" key="1">
    <source>
        <dbReference type="ARBA" id="ARBA00008005"/>
    </source>
</evidence>
<evidence type="ECO:0000313" key="3">
    <source>
        <dbReference type="EMBL" id="TEB09305.1"/>
    </source>
</evidence>
<dbReference type="InterPro" id="IPR020287">
    <property type="entry name" value="Tail_sheath_C"/>
</dbReference>
<dbReference type="Proteomes" id="UP000297597">
    <property type="component" value="Unassembled WGS sequence"/>
</dbReference>
<evidence type="ECO:0000313" key="4">
    <source>
        <dbReference type="Proteomes" id="UP000297597"/>
    </source>
</evidence>
<dbReference type="InterPro" id="IPR052042">
    <property type="entry name" value="Tail_sheath_structural"/>
</dbReference>
<name>A0A4Y7RJZ4_9FIRM</name>
<dbReference type="Pfam" id="PF17482">
    <property type="entry name" value="Phage_sheath_1C"/>
    <property type="match status" value="1"/>
</dbReference>
<dbReference type="Gene3D" id="3.40.50.11780">
    <property type="match status" value="1"/>
</dbReference>
<dbReference type="EMBL" id="QFFZ01000052">
    <property type="protein sequence ID" value="TEB09305.1"/>
    <property type="molecule type" value="Genomic_DNA"/>
</dbReference>
<gene>
    <name evidence="3" type="primary">gpFI_2</name>
    <name evidence="3" type="ORF">Pmgp_03237</name>
</gene>
<dbReference type="PANTHER" id="PTHR35861:SF1">
    <property type="entry name" value="PHAGE TAIL SHEATH PROTEIN"/>
    <property type="match status" value="1"/>
</dbReference>
<accession>A0A4Y7RJZ4</accession>
<evidence type="ECO:0000259" key="2">
    <source>
        <dbReference type="Pfam" id="PF17482"/>
    </source>
</evidence>
<comment type="caution">
    <text evidence="3">The sequence shown here is derived from an EMBL/GenBank/DDBJ whole genome shotgun (WGS) entry which is preliminary data.</text>
</comment>
<organism evidence="3 4">
    <name type="scientific">Pelotomaculum propionicicum</name>
    <dbReference type="NCBI Taxonomy" id="258475"/>
    <lineage>
        <taxon>Bacteria</taxon>
        <taxon>Bacillati</taxon>
        <taxon>Bacillota</taxon>
        <taxon>Clostridia</taxon>
        <taxon>Eubacteriales</taxon>
        <taxon>Desulfotomaculaceae</taxon>
        <taxon>Pelotomaculum</taxon>
    </lineage>
</organism>
<keyword evidence="4" id="KW-1185">Reference proteome</keyword>
<dbReference type="RefSeq" id="WP_134215216.1">
    <property type="nucleotide sequence ID" value="NZ_QFFZ01000052.1"/>
</dbReference>